<feature type="region of interest" description="Disordered" evidence="1">
    <location>
        <begin position="99"/>
        <end position="133"/>
    </location>
</feature>
<dbReference type="AlphaFoldDB" id="A0A6A3Z868"/>
<dbReference type="EMBL" id="QXGD01000649">
    <property type="protein sequence ID" value="KAE9230247.1"/>
    <property type="molecule type" value="Genomic_DNA"/>
</dbReference>
<dbReference type="Proteomes" id="UP000440367">
    <property type="component" value="Unassembled WGS sequence"/>
</dbReference>
<evidence type="ECO:0000256" key="1">
    <source>
        <dbReference type="SAM" id="MobiDB-lite"/>
    </source>
</evidence>
<sequence length="133" mass="14021">MFGADCADAVAAVKVNDENVDDVRRRRAASTLTVGCTYGGAPRASTAAAAEANDNDDDDVRELRTAGSLSATERHTVITATVADTDDETDDVAYERTPYVVPGVPKSPPHAASGRDTQLTSTPIRARQGIPKY</sequence>
<organism evidence="2 3">
    <name type="scientific">Phytophthora fragariae</name>
    <dbReference type="NCBI Taxonomy" id="53985"/>
    <lineage>
        <taxon>Eukaryota</taxon>
        <taxon>Sar</taxon>
        <taxon>Stramenopiles</taxon>
        <taxon>Oomycota</taxon>
        <taxon>Peronosporomycetes</taxon>
        <taxon>Peronosporales</taxon>
        <taxon>Peronosporaceae</taxon>
        <taxon>Phytophthora</taxon>
    </lineage>
</organism>
<accession>A0A6A3Z868</accession>
<evidence type="ECO:0000313" key="3">
    <source>
        <dbReference type="Proteomes" id="UP000440367"/>
    </source>
</evidence>
<name>A0A6A3Z868_9STRA</name>
<comment type="caution">
    <text evidence="2">The sequence shown here is derived from an EMBL/GenBank/DDBJ whole genome shotgun (WGS) entry which is preliminary data.</text>
</comment>
<protein>
    <submittedName>
        <fullName evidence="2">Uncharacterized protein</fullName>
    </submittedName>
</protein>
<evidence type="ECO:0000313" key="2">
    <source>
        <dbReference type="EMBL" id="KAE9230247.1"/>
    </source>
</evidence>
<proteinExistence type="predicted"/>
<gene>
    <name evidence="2" type="ORF">PF002_g13070</name>
</gene>
<reference evidence="2 3" key="1">
    <citation type="submission" date="2018-08" db="EMBL/GenBank/DDBJ databases">
        <title>Genomic investigation of the strawberry pathogen Phytophthora fragariae indicates pathogenicity is determined by transcriptional variation in three key races.</title>
        <authorList>
            <person name="Adams T.M."/>
            <person name="Armitage A.D."/>
            <person name="Sobczyk M.K."/>
            <person name="Bates H.J."/>
            <person name="Dunwell J.M."/>
            <person name="Nellist C.F."/>
            <person name="Harrison R.J."/>
        </authorList>
    </citation>
    <scope>NUCLEOTIDE SEQUENCE [LARGE SCALE GENOMIC DNA]</scope>
    <source>
        <strain evidence="2 3">BC-1</strain>
    </source>
</reference>